<sequence>MEFDKASDQVPDPDVIKETAARPSTTSTITSSRTRPYTVFGAAKSRKRKKRPFLRCSTSTLVPSQSLQAVPSPESRSSTAVNARYTARLATLVTSLAIPLRLIAKPLYTRPNPPSPRTISGLNPRVTARSSASVNSLSLGTSRMHPVFGALAGHGLPQSRSLASRRRFVSAASPPAMGCILALTRRFHGGVGEAKAISYVGRDWRVD</sequence>
<organism evidence="2 3">
    <name type="scientific">Eleusine coracana subsp. coracana</name>
    <dbReference type="NCBI Taxonomy" id="191504"/>
    <lineage>
        <taxon>Eukaryota</taxon>
        <taxon>Viridiplantae</taxon>
        <taxon>Streptophyta</taxon>
        <taxon>Embryophyta</taxon>
        <taxon>Tracheophyta</taxon>
        <taxon>Spermatophyta</taxon>
        <taxon>Magnoliopsida</taxon>
        <taxon>Liliopsida</taxon>
        <taxon>Poales</taxon>
        <taxon>Poaceae</taxon>
        <taxon>PACMAD clade</taxon>
        <taxon>Chloridoideae</taxon>
        <taxon>Cynodonteae</taxon>
        <taxon>Eleusininae</taxon>
        <taxon>Eleusine</taxon>
    </lineage>
</organism>
<name>A0AAV5EWI2_ELECO</name>
<feature type="compositionally biased region" description="Low complexity" evidence="1">
    <location>
        <begin position="21"/>
        <end position="33"/>
    </location>
</feature>
<feature type="region of interest" description="Disordered" evidence="1">
    <location>
        <begin position="1"/>
        <end position="33"/>
    </location>
</feature>
<comment type="caution">
    <text evidence="2">The sequence shown here is derived from an EMBL/GenBank/DDBJ whole genome shotgun (WGS) entry which is preliminary data.</text>
</comment>
<evidence type="ECO:0000313" key="3">
    <source>
        <dbReference type="Proteomes" id="UP001054889"/>
    </source>
</evidence>
<protein>
    <submittedName>
        <fullName evidence="2">Uncharacterized protein</fullName>
    </submittedName>
</protein>
<evidence type="ECO:0000256" key="1">
    <source>
        <dbReference type="SAM" id="MobiDB-lite"/>
    </source>
</evidence>
<dbReference type="EMBL" id="BQKI01000079">
    <property type="protein sequence ID" value="GJN26946.1"/>
    <property type="molecule type" value="Genomic_DNA"/>
</dbReference>
<gene>
    <name evidence="2" type="primary">gb14915</name>
    <name evidence="2" type="ORF">PR202_gb14915</name>
</gene>
<dbReference type="Proteomes" id="UP001054889">
    <property type="component" value="Unassembled WGS sequence"/>
</dbReference>
<proteinExistence type="predicted"/>
<accession>A0AAV5EWI2</accession>
<dbReference type="AlphaFoldDB" id="A0AAV5EWI2"/>
<evidence type="ECO:0000313" key="2">
    <source>
        <dbReference type="EMBL" id="GJN26946.1"/>
    </source>
</evidence>
<reference evidence="2" key="2">
    <citation type="submission" date="2021-12" db="EMBL/GenBank/DDBJ databases">
        <title>Resequencing data analysis of finger millet.</title>
        <authorList>
            <person name="Hatakeyama M."/>
            <person name="Aluri S."/>
            <person name="Balachadran M.T."/>
            <person name="Sivarajan S.R."/>
            <person name="Poveda L."/>
            <person name="Shimizu-Inatsugi R."/>
            <person name="Schlapbach R."/>
            <person name="Sreeman S.M."/>
            <person name="Shimizu K.K."/>
        </authorList>
    </citation>
    <scope>NUCLEOTIDE SEQUENCE</scope>
</reference>
<reference evidence="2" key="1">
    <citation type="journal article" date="2018" name="DNA Res.">
        <title>Multiple hybrid de novo genome assembly of finger millet, an orphan allotetraploid crop.</title>
        <authorList>
            <person name="Hatakeyama M."/>
            <person name="Aluri S."/>
            <person name="Balachadran M.T."/>
            <person name="Sivarajan S.R."/>
            <person name="Patrignani A."/>
            <person name="Gruter S."/>
            <person name="Poveda L."/>
            <person name="Shimizu-Inatsugi R."/>
            <person name="Baeten J."/>
            <person name="Francoijs K.J."/>
            <person name="Nataraja K.N."/>
            <person name="Reddy Y.A.N."/>
            <person name="Phadnis S."/>
            <person name="Ravikumar R.L."/>
            <person name="Schlapbach R."/>
            <person name="Sreeman S.M."/>
            <person name="Shimizu K.K."/>
        </authorList>
    </citation>
    <scope>NUCLEOTIDE SEQUENCE</scope>
</reference>
<keyword evidence="3" id="KW-1185">Reference proteome</keyword>